<keyword evidence="2" id="KW-1185">Reference proteome</keyword>
<accession>A0A091AWM0</accession>
<dbReference type="EMBL" id="AVCI01000004">
    <property type="protein sequence ID" value="KFN43826.1"/>
    <property type="molecule type" value="Genomic_DNA"/>
</dbReference>
<dbReference type="OrthoDB" id="6194714at2"/>
<organism evidence="1 2">
    <name type="scientific">Arenimonas oryziterrae DSM 21050 = YC6267</name>
    <dbReference type="NCBI Taxonomy" id="1121015"/>
    <lineage>
        <taxon>Bacteria</taxon>
        <taxon>Pseudomonadati</taxon>
        <taxon>Pseudomonadota</taxon>
        <taxon>Gammaproteobacteria</taxon>
        <taxon>Lysobacterales</taxon>
        <taxon>Lysobacteraceae</taxon>
        <taxon>Arenimonas</taxon>
    </lineage>
</organism>
<dbReference type="PROSITE" id="PS51257">
    <property type="entry name" value="PROKAR_LIPOPROTEIN"/>
    <property type="match status" value="1"/>
</dbReference>
<dbReference type="Proteomes" id="UP000029385">
    <property type="component" value="Unassembled WGS sequence"/>
</dbReference>
<evidence type="ECO:0000313" key="2">
    <source>
        <dbReference type="Proteomes" id="UP000029385"/>
    </source>
</evidence>
<dbReference type="AlphaFoldDB" id="A0A091AWM0"/>
<protein>
    <submittedName>
        <fullName evidence="1">Uncharacterized protein</fullName>
    </submittedName>
</protein>
<name>A0A091AWM0_9GAMM</name>
<dbReference type="PATRIC" id="fig|1121015.4.peg.1035"/>
<comment type="caution">
    <text evidence="1">The sequence shown here is derived from an EMBL/GenBank/DDBJ whole genome shotgun (WGS) entry which is preliminary data.</text>
</comment>
<dbReference type="eggNOG" id="ENOG5030SZG">
    <property type="taxonomic scope" value="Bacteria"/>
</dbReference>
<sequence length="293" mass="31962">MPRPTFRLFVLLLLTCLALGLGACRREVVAPGDPVAAVKGLAEAIQDNDLVRYSRLSVPPALHKQMEERWHAKLAVAPPPTEKERAEFARWMGRLTEPGAEGKLYQSLDPKLKKLEAEIGSQWPLMQTTAGIFIKGVINANPKLTDSEKAHASEVGGAVMAWLQPQVLTDRARARQAMVVLSATARELDLHTLEQTRQLEMIPALEKGGVLLKGLKDMGRVYGIDGDAALAGVSAKTIAADGDFATMQVTYPLLGKTVSFEMQLIRRDGRWYSADAVRSAEAELSQPLSTAVR</sequence>
<dbReference type="RefSeq" id="WP_022969611.1">
    <property type="nucleotide sequence ID" value="NZ_ATVD01000003.1"/>
</dbReference>
<dbReference type="STRING" id="1121015.GCA_000420545_01996"/>
<evidence type="ECO:0000313" key="1">
    <source>
        <dbReference type="EMBL" id="KFN43826.1"/>
    </source>
</evidence>
<gene>
    <name evidence="1" type="ORF">N789_07725</name>
</gene>
<proteinExistence type="predicted"/>
<reference evidence="1 2" key="1">
    <citation type="submission" date="2013-09" db="EMBL/GenBank/DDBJ databases">
        <title>Genome sequencing of Arenimonas oryziterrae.</title>
        <authorList>
            <person name="Chen F."/>
            <person name="Wang G."/>
        </authorList>
    </citation>
    <scope>NUCLEOTIDE SEQUENCE [LARGE SCALE GENOMIC DNA]</scope>
    <source>
        <strain evidence="1 2">YC6267</strain>
    </source>
</reference>